<protein>
    <submittedName>
        <fullName evidence="1">Uncharacterized protein</fullName>
    </submittedName>
</protein>
<dbReference type="EMBL" id="KZ505653">
    <property type="protein sequence ID" value="PKU48442.1"/>
    <property type="molecule type" value="Genomic_DNA"/>
</dbReference>
<reference evidence="2" key="1">
    <citation type="submission" date="2017-11" db="EMBL/GenBank/DDBJ databases">
        <authorList>
            <person name="Lima N.C."/>
            <person name="Parody-Merino A.M."/>
            <person name="Battley P.F."/>
            <person name="Fidler A.E."/>
            <person name="Prosdocimi F."/>
        </authorList>
    </citation>
    <scope>NUCLEOTIDE SEQUENCE [LARGE SCALE GENOMIC DNA]</scope>
</reference>
<proteinExistence type="predicted"/>
<reference evidence="2" key="2">
    <citation type="submission" date="2017-12" db="EMBL/GenBank/DDBJ databases">
        <title>Genome sequence of the Bar-tailed Godwit (Limosa lapponica baueri).</title>
        <authorList>
            <person name="Lima N.C.B."/>
            <person name="Parody-Merino A.M."/>
            <person name="Battley P.F."/>
            <person name="Fidler A.E."/>
            <person name="Prosdocimi F."/>
        </authorList>
    </citation>
    <scope>NUCLEOTIDE SEQUENCE [LARGE SCALE GENOMIC DNA]</scope>
</reference>
<keyword evidence="2" id="KW-1185">Reference proteome</keyword>
<name>A0A2I0UQW2_LIMLA</name>
<evidence type="ECO:0000313" key="2">
    <source>
        <dbReference type="Proteomes" id="UP000233556"/>
    </source>
</evidence>
<dbReference type="Proteomes" id="UP000233556">
    <property type="component" value="Unassembled WGS sequence"/>
</dbReference>
<evidence type="ECO:0000313" key="1">
    <source>
        <dbReference type="EMBL" id="PKU48442.1"/>
    </source>
</evidence>
<gene>
    <name evidence="1" type="ORF">llap_1274</name>
</gene>
<dbReference type="AlphaFoldDB" id="A0A2I0UQW2"/>
<organism evidence="1 2">
    <name type="scientific">Limosa lapponica baueri</name>
    <dbReference type="NCBI Taxonomy" id="1758121"/>
    <lineage>
        <taxon>Eukaryota</taxon>
        <taxon>Metazoa</taxon>
        <taxon>Chordata</taxon>
        <taxon>Craniata</taxon>
        <taxon>Vertebrata</taxon>
        <taxon>Euteleostomi</taxon>
        <taxon>Archelosauria</taxon>
        <taxon>Archosauria</taxon>
        <taxon>Dinosauria</taxon>
        <taxon>Saurischia</taxon>
        <taxon>Theropoda</taxon>
        <taxon>Coelurosauria</taxon>
        <taxon>Aves</taxon>
        <taxon>Neognathae</taxon>
        <taxon>Neoaves</taxon>
        <taxon>Charadriiformes</taxon>
        <taxon>Scolopacidae</taxon>
        <taxon>Limosa</taxon>
    </lineage>
</organism>
<sequence>MMDKERLEELGLFSLKKRSGDFIAVSNNLVRGYREDRSERYLEMLKNGWPSSVDSQVAVDAYSQVDFVRKKRSR</sequence>
<accession>A0A2I0UQW2</accession>